<protein>
    <submittedName>
        <fullName evidence="2">Uncharacterized protein</fullName>
    </submittedName>
</protein>
<accession>A0A4Z2J867</accession>
<evidence type="ECO:0000313" key="3">
    <source>
        <dbReference type="Proteomes" id="UP000314294"/>
    </source>
</evidence>
<dbReference type="EMBL" id="SRLO01000017">
    <property type="protein sequence ID" value="TNN86217.1"/>
    <property type="molecule type" value="Genomic_DNA"/>
</dbReference>
<comment type="caution">
    <text evidence="2">The sequence shown here is derived from an EMBL/GenBank/DDBJ whole genome shotgun (WGS) entry which is preliminary data.</text>
</comment>
<reference evidence="2 3" key="1">
    <citation type="submission" date="2019-03" db="EMBL/GenBank/DDBJ databases">
        <title>First draft genome of Liparis tanakae, snailfish: a comprehensive survey of snailfish specific genes.</title>
        <authorList>
            <person name="Kim W."/>
            <person name="Song I."/>
            <person name="Jeong J.-H."/>
            <person name="Kim D."/>
            <person name="Kim S."/>
            <person name="Ryu S."/>
            <person name="Song J.Y."/>
            <person name="Lee S.K."/>
        </authorList>
    </citation>
    <scope>NUCLEOTIDE SEQUENCE [LARGE SCALE GENOMIC DNA]</scope>
    <source>
        <tissue evidence="2">Muscle</tissue>
    </source>
</reference>
<proteinExistence type="predicted"/>
<dbReference type="Proteomes" id="UP000314294">
    <property type="component" value="Unassembled WGS sequence"/>
</dbReference>
<organism evidence="2 3">
    <name type="scientific">Liparis tanakae</name>
    <name type="common">Tanaka's snailfish</name>
    <dbReference type="NCBI Taxonomy" id="230148"/>
    <lineage>
        <taxon>Eukaryota</taxon>
        <taxon>Metazoa</taxon>
        <taxon>Chordata</taxon>
        <taxon>Craniata</taxon>
        <taxon>Vertebrata</taxon>
        <taxon>Euteleostomi</taxon>
        <taxon>Actinopterygii</taxon>
        <taxon>Neopterygii</taxon>
        <taxon>Teleostei</taxon>
        <taxon>Neoteleostei</taxon>
        <taxon>Acanthomorphata</taxon>
        <taxon>Eupercaria</taxon>
        <taxon>Perciformes</taxon>
        <taxon>Cottioidei</taxon>
        <taxon>Cottales</taxon>
        <taxon>Liparidae</taxon>
        <taxon>Liparis</taxon>
    </lineage>
</organism>
<feature type="region of interest" description="Disordered" evidence="1">
    <location>
        <begin position="92"/>
        <end position="119"/>
    </location>
</feature>
<dbReference type="AlphaFoldDB" id="A0A4Z2J867"/>
<keyword evidence="3" id="KW-1185">Reference proteome</keyword>
<name>A0A4Z2J867_9TELE</name>
<evidence type="ECO:0000256" key="1">
    <source>
        <dbReference type="SAM" id="MobiDB-lite"/>
    </source>
</evidence>
<evidence type="ECO:0000313" key="2">
    <source>
        <dbReference type="EMBL" id="TNN86217.1"/>
    </source>
</evidence>
<gene>
    <name evidence="2" type="ORF">EYF80_003634</name>
</gene>
<sequence>MTEEPWYREMDEGGKRECDLKDGTTRFPKHTAMFFCSLACDTADQHRERYFECSRSRYFRSYNPDQNDPTTKSLCPQPRINLICPDVVEGLQERHGSGPQKVADEVPPGQEGLGQGEVDVRGWRRVGGRRLREVSKR</sequence>